<dbReference type="AlphaFoldDB" id="J9WAS8"/>
<keyword evidence="2" id="KW-0812">Transmembrane</keyword>
<reference evidence="4 5" key="1">
    <citation type="journal article" date="2012" name="J. Biotechnol.">
        <title>Insights into the completely annotated genome of Lactobacillus buchneri CD034, a strain isolated from stable grass silage.</title>
        <authorList>
            <person name="Heinl S."/>
            <person name="Wibberg D."/>
            <person name="Eikmeyer F."/>
            <person name="Szczepanowski R."/>
            <person name="Blom J."/>
            <person name="Linke B."/>
            <person name="Goesmann A."/>
            <person name="Grabherr R."/>
            <person name="Schwab H."/>
            <person name="Puhler A."/>
            <person name="Schluter A."/>
        </authorList>
    </citation>
    <scope>NUCLEOTIDE SEQUENCE [LARGE SCALE GENOMIC DNA]</scope>
    <source>
        <strain evidence="4 5">CD034</strain>
    </source>
</reference>
<evidence type="ECO:0000259" key="3">
    <source>
        <dbReference type="Pfam" id="PF19087"/>
    </source>
</evidence>
<name>J9WAS8_LENBU</name>
<dbReference type="KEGG" id="lbn:LBUCD034_2178"/>
<dbReference type="RefSeq" id="WP_014940631.1">
    <property type="nucleotide sequence ID" value="NC_018610.1"/>
</dbReference>
<dbReference type="HOGENOM" id="CLU_466034_0_0_9"/>
<sequence length="620" mass="67124">MIRNKFCTLSTKLAQLILTTVTIGIAFLILGGITSFAATASDNGATIQRTMWLTGEPANGGSPVTLSSVVSSDSPTNYKAPGDVTTPQNGRTVNLDKYKNLLIHYSVENISSQAEKVEAVLFFPNYAPVFSYDSSRANQISFNSEQTDPKFTDGYSYVGGSYTATPISDQTPIAIYMGGPIDPADGAPSAQSLSPTKKLTMVAPVKPNSHFDFNNPIDDSFYNDTYVFGFVSDDTDTQLGDQDLYAKPFKNIVLANEESLPATNYDNYNDLVKAAVANVTALFNDDATKDTTTDPASIVKVTPGTTAGSWNIDYNYSGVSKHITGIKTTDASYIDGKDFKVNYGSNWDSQKFNGLTKHLDQNGQAVTKLSDGVNVTIQLNGKTVNAVDTNNAGAVYDVTYTTGNNAASKTVKVTVGQRGNIPSNNNSNNNNSTTNNNGNSGNSAWNPSNPSNPNGTGLPNYAAVKGSAVYATKGIYMYRSANFKKSQRMATYPKAKRVNRPMFVVLGYDKSNGGALRYKVRDVNHGKKTAGKVGYITANPKYVVNVYYKTMPKSHKITVINKKGIHAYKNVNLTGRAKTFKKGTHVTVKSFEKHNLTTRYKLSNGTYITANKKLVIQGNY</sequence>
<evidence type="ECO:0000313" key="5">
    <source>
        <dbReference type="Proteomes" id="UP000007332"/>
    </source>
</evidence>
<feature type="transmembrane region" description="Helical" evidence="2">
    <location>
        <begin position="12"/>
        <end position="33"/>
    </location>
</feature>
<dbReference type="EMBL" id="CP003043">
    <property type="protein sequence ID" value="AFS01156.1"/>
    <property type="molecule type" value="Genomic_DNA"/>
</dbReference>
<feature type="domain" description="DUF5776" evidence="3">
    <location>
        <begin position="547"/>
        <end position="615"/>
    </location>
</feature>
<keyword evidence="2" id="KW-0472">Membrane</keyword>
<keyword evidence="5" id="KW-1185">Reference proteome</keyword>
<dbReference type="Pfam" id="PF19087">
    <property type="entry name" value="DUF5776"/>
    <property type="match status" value="1"/>
</dbReference>
<dbReference type="STRING" id="1071400.LBUCD034_2178"/>
<dbReference type="PATRIC" id="fig|1071400.3.peg.2092"/>
<accession>J9WAS8</accession>
<dbReference type="Proteomes" id="UP000007332">
    <property type="component" value="Chromosome"/>
</dbReference>
<feature type="compositionally biased region" description="Low complexity" evidence="1">
    <location>
        <begin position="419"/>
        <end position="458"/>
    </location>
</feature>
<dbReference type="eggNOG" id="ENOG5030A86">
    <property type="taxonomic scope" value="Bacteria"/>
</dbReference>
<protein>
    <recommendedName>
        <fullName evidence="3">DUF5776 domain-containing protein</fullName>
    </recommendedName>
</protein>
<dbReference type="OrthoDB" id="2330063at2"/>
<dbReference type="InterPro" id="IPR044081">
    <property type="entry name" value="DUF5776"/>
</dbReference>
<evidence type="ECO:0000313" key="4">
    <source>
        <dbReference type="EMBL" id="AFS01156.1"/>
    </source>
</evidence>
<gene>
    <name evidence="4" type="ORF">LBUCD034_2178</name>
</gene>
<organism evidence="4 5">
    <name type="scientific">Lentilactobacillus buchneri subsp. silagei CD034</name>
    <dbReference type="NCBI Taxonomy" id="1071400"/>
    <lineage>
        <taxon>Bacteria</taxon>
        <taxon>Bacillati</taxon>
        <taxon>Bacillota</taxon>
        <taxon>Bacilli</taxon>
        <taxon>Lactobacillales</taxon>
        <taxon>Lactobacillaceae</taxon>
        <taxon>Lentilactobacillus</taxon>
        <taxon>Lentilactobacillus buchneri subsp. silagei</taxon>
    </lineage>
</organism>
<keyword evidence="2" id="KW-1133">Transmembrane helix</keyword>
<proteinExistence type="predicted"/>
<evidence type="ECO:0000256" key="2">
    <source>
        <dbReference type="SAM" id="Phobius"/>
    </source>
</evidence>
<feature type="region of interest" description="Disordered" evidence="1">
    <location>
        <begin position="415"/>
        <end position="458"/>
    </location>
</feature>
<evidence type="ECO:0000256" key="1">
    <source>
        <dbReference type="SAM" id="MobiDB-lite"/>
    </source>
</evidence>